<dbReference type="AlphaFoldDB" id="D1PQI0"/>
<protein>
    <submittedName>
        <fullName evidence="1">Uncharacterized protein</fullName>
    </submittedName>
</protein>
<reference evidence="1" key="1">
    <citation type="submission" date="2009-12" db="EMBL/GenBank/DDBJ databases">
        <authorList>
            <person name="Weinstock G."/>
            <person name="Sodergren E."/>
            <person name="Clifton S."/>
            <person name="Fulton L."/>
            <person name="Fulton B."/>
            <person name="Courtney L."/>
            <person name="Fronick C."/>
            <person name="Harrison M."/>
            <person name="Strong C."/>
            <person name="Farmer C."/>
            <person name="Delahaunty K."/>
            <person name="Markovic C."/>
            <person name="Hall O."/>
            <person name="Minx P."/>
            <person name="Tomlinson C."/>
            <person name="Mitreva M."/>
            <person name="Nelson J."/>
            <person name="Hou S."/>
            <person name="Wollam A."/>
            <person name="Pepin K.H."/>
            <person name="Johnson M."/>
            <person name="Bhonagiri V."/>
            <person name="Nash W.E."/>
            <person name="Warren W."/>
            <person name="Chinwalla A."/>
            <person name="Mardis E.R."/>
            <person name="Wilson R.K."/>
        </authorList>
    </citation>
    <scope>NUCLEOTIDE SEQUENCE [LARGE SCALE GENOMIC DNA]</scope>
    <source>
        <strain evidence="1">DSM 15176</strain>
    </source>
</reference>
<organism evidence="1 2">
    <name type="scientific">Subdoligranulum variabile DSM 15176</name>
    <dbReference type="NCBI Taxonomy" id="411471"/>
    <lineage>
        <taxon>Bacteria</taxon>
        <taxon>Bacillati</taxon>
        <taxon>Bacillota</taxon>
        <taxon>Clostridia</taxon>
        <taxon>Eubacteriales</taxon>
        <taxon>Oscillospiraceae</taxon>
        <taxon>Subdoligranulum</taxon>
    </lineage>
</organism>
<evidence type="ECO:0000313" key="2">
    <source>
        <dbReference type="Proteomes" id="UP000003438"/>
    </source>
</evidence>
<keyword evidence="2" id="KW-1185">Reference proteome</keyword>
<comment type="caution">
    <text evidence="1">The sequence shown here is derived from an EMBL/GenBank/DDBJ whole genome shotgun (WGS) entry which is preliminary data.</text>
</comment>
<accession>D1PQI0</accession>
<dbReference type="Proteomes" id="UP000003438">
    <property type="component" value="Unassembled WGS sequence"/>
</dbReference>
<name>D1PQI0_9FIRM</name>
<evidence type="ECO:0000313" key="1">
    <source>
        <dbReference type="EMBL" id="EFB75038.1"/>
    </source>
</evidence>
<dbReference type="EMBL" id="ACBY02000043">
    <property type="protein sequence ID" value="EFB75038.1"/>
    <property type="molecule type" value="Genomic_DNA"/>
</dbReference>
<dbReference type="STRING" id="411471.SUBVAR_06649"/>
<sequence>MRRVKSKLPFLPFFGALPVRRRRFSTVFGQDAEEKLHFLLCLPRFLRPQMAYSLFS</sequence>
<gene>
    <name evidence="1" type="ORF">SUBVAR_06649</name>
</gene>
<proteinExistence type="predicted"/>
<dbReference type="HOGENOM" id="CLU_3012602_0_0_9"/>